<protein>
    <submittedName>
        <fullName evidence="2">Amidohydrolase</fullName>
    </submittedName>
</protein>
<comment type="caution">
    <text evidence="2">The sequence shown here is derived from an EMBL/GenBank/DDBJ whole genome shotgun (WGS) entry which is preliminary data.</text>
</comment>
<dbReference type="PANTHER" id="PTHR22642">
    <property type="entry name" value="IMIDAZOLONEPROPIONASE"/>
    <property type="match status" value="1"/>
</dbReference>
<dbReference type="GO" id="GO:0016810">
    <property type="term" value="F:hydrolase activity, acting on carbon-nitrogen (but not peptide) bonds"/>
    <property type="evidence" value="ECO:0007669"/>
    <property type="project" value="InterPro"/>
</dbReference>
<evidence type="ECO:0000313" key="2">
    <source>
        <dbReference type="EMBL" id="MCR2045186.1"/>
    </source>
</evidence>
<dbReference type="InterPro" id="IPR013108">
    <property type="entry name" value="Amidohydro_3"/>
</dbReference>
<dbReference type="InterPro" id="IPR011059">
    <property type="entry name" value="Metal-dep_hydrolase_composite"/>
</dbReference>
<dbReference type="Pfam" id="PF07969">
    <property type="entry name" value="Amidohydro_3"/>
    <property type="match status" value="1"/>
</dbReference>
<dbReference type="Gene3D" id="3.20.20.140">
    <property type="entry name" value="Metal-dependent hydrolases"/>
    <property type="match status" value="1"/>
</dbReference>
<gene>
    <name evidence="2" type="ORF">NSA23_13835</name>
</gene>
<feature type="domain" description="Amidohydrolase 3" evidence="1">
    <location>
        <begin position="51"/>
        <end position="511"/>
    </location>
</feature>
<dbReference type="Gene3D" id="3.10.310.70">
    <property type="match status" value="1"/>
</dbReference>
<proteinExistence type="predicted"/>
<dbReference type="AlphaFoldDB" id="A0A9X2MQ93"/>
<dbReference type="CDD" id="cd01300">
    <property type="entry name" value="YtcJ_like"/>
    <property type="match status" value="1"/>
</dbReference>
<organism evidence="2 3">
    <name type="scientific">Anaerosalibacter massiliensis</name>
    <dbReference type="NCBI Taxonomy" id="1347392"/>
    <lineage>
        <taxon>Bacteria</taxon>
        <taxon>Bacillati</taxon>
        <taxon>Bacillota</taxon>
        <taxon>Tissierellia</taxon>
        <taxon>Tissierellales</taxon>
        <taxon>Sporanaerobacteraceae</taxon>
        <taxon>Anaerosalibacter</taxon>
    </lineage>
</organism>
<dbReference type="RefSeq" id="WP_042683180.1">
    <property type="nucleotide sequence ID" value="NZ_CABKTM010000074.1"/>
</dbReference>
<dbReference type="PANTHER" id="PTHR22642:SF22">
    <property type="entry name" value="EXOENZYMES REGULATORY PROTEIN AEPA"/>
    <property type="match status" value="1"/>
</dbReference>
<accession>A0A9X2MQ93</accession>
<dbReference type="Gene3D" id="2.30.40.10">
    <property type="entry name" value="Urease, subunit C, domain 1"/>
    <property type="match status" value="1"/>
</dbReference>
<dbReference type="SUPFAM" id="SSF51556">
    <property type="entry name" value="Metallo-dependent hydrolases"/>
    <property type="match status" value="1"/>
</dbReference>
<sequence length="513" mass="57826">MKEMDLLLYNGTILTMDEKNTVKEWVVIKNGRIFDLGNGDGFKRYIEISNEVIDLYGKTLLPGFYDSHVHLVQTGFNLLSLDASKIKCIPELLELICSKSKKTVNGELIRVIGYDESKVAEKRLPTRYELDNCSQNNPVWVNTIEYHTSVVNSLALHMLKLPFNLEGVMRDERNLPDGRFISKASSMVRNNIFNMIDDNVRKEGVSKALNLAIENGVTSINAMEGGFTFHDKDAKFISRNKDFFPIDIILFYQTVDVKKVLNEGLNRIGGCIFLDGSFNSRTAALSESYYDDSSTSGILYFSQDELNKFVLEAHKNNMQIAIHAIGDKAIDQILNAYEYALYLYPKKDHRYRIEHFELATEKQINRAKKLNLILSMQPAYEYFWGGVGGMYDLRLGPKRSKTTNPLRKIVDKGLIIAGGSDSDVTPISPILGIHTAVNHPTAESSVSVLEAIKMFTINGAKSVFEENIKGSIEIGKYGDFVILDKNPLNIEKTDIKDIKVEGTIKEGNILFIE</sequence>
<dbReference type="EMBL" id="JANJZL010000013">
    <property type="protein sequence ID" value="MCR2045186.1"/>
    <property type="molecule type" value="Genomic_DNA"/>
</dbReference>
<evidence type="ECO:0000313" key="3">
    <source>
        <dbReference type="Proteomes" id="UP001142078"/>
    </source>
</evidence>
<reference evidence="2" key="1">
    <citation type="submission" date="2022-07" db="EMBL/GenBank/DDBJ databases">
        <title>Enhanced cultured diversity of the mouse gut microbiota enables custom-made synthetic communities.</title>
        <authorList>
            <person name="Afrizal A."/>
        </authorList>
    </citation>
    <scope>NUCLEOTIDE SEQUENCE</scope>
    <source>
        <strain evidence="2">DSM 29482</strain>
    </source>
</reference>
<dbReference type="InterPro" id="IPR032466">
    <property type="entry name" value="Metal_Hydrolase"/>
</dbReference>
<dbReference type="InterPro" id="IPR033932">
    <property type="entry name" value="YtcJ-like"/>
</dbReference>
<dbReference type="SUPFAM" id="SSF51338">
    <property type="entry name" value="Composite domain of metallo-dependent hydrolases"/>
    <property type="match status" value="1"/>
</dbReference>
<dbReference type="Proteomes" id="UP001142078">
    <property type="component" value="Unassembled WGS sequence"/>
</dbReference>
<name>A0A9X2MQ93_9FIRM</name>
<evidence type="ECO:0000259" key="1">
    <source>
        <dbReference type="Pfam" id="PF07969"/>
    </source>
</evidence>
<keyword evidence="3" id="KW-1185">Reference proteome</keyword>